<evidence type="ECO:0000313" key="8">
    <source>
        <dbReference type="EMBL" id="MXV52339.1"/>
    </source>
</evidence>
<dbReference type="Gene3D" id="1.10.10.10">
    <property type="entry name" value="Winged helix-like DNA-binding domain superfamily/Winged helix DNA-binding domain"/>
    <property type="match status" value="1"/>
</dbReference>
<dbReference type="SMART" id="SM00421">
    <property type="entry name" value="HTH_LUXR"/>
    <property type="match status" value="1"/>
</dbReference>
<evidence type="ECO:0000256" key="3">
    <source>
        <dbReference type="ARBA" id="ARBA00023015"/>
    </source>
</evidence>
<proteinExistence type="inferred from homology"/>
<comment type="caution">
    <text evidence="8">The sequence shown here is derived from an EMBL/GenBank/DDBJ whole genome shotgun (WGS) entry which is preliminary data.</text>
</comment>
<organism evidence="8 9">
    <name type="scientific">Hufsiella arboris</name>
    <dbReference type="NCBI Taxonomy" id="2695275"/>
    <lineage>
        <taxon>Bacteria</taxon>
        <taxon>Pseudomonadati</taxon>
        <taxon>Bacteroidota</taxon>
        <taxon>Sphingobacteriia</taxon>
        <taxon>Sphingobacteriales</taxon>
        <taxon>Sphingobacteriaceae</taxon>
        <taxon>Hufsiella</taxon>
    </lineage>
</organism>
<keyword evidence="5" id="KW-0804">Transcription</keyword>
<evidence type="ECO:0000256" key="5">
    <source>
        <dbReference type="ARBA" id="ARBA00023163"/>
    </source>
</evidence>
<sequence length="190" mass="21991">MTVSIGFEKKTSNLNSFKKTYSAYFGSVVTFIQRITNDYDAAVDLAQDTFVSMLDKQDTIRNEEAIKSYLYSTARNKALNYLRSLKVREKYVQEEIAEKDNEIYFQQLAIEEDAYRLILKSIQENLNDQCRKVLLHSLKGAKNHEIAELLDISVNTVKYHKKNAYRILKLKLQDVAFLLALSGFLIAMKK</sequence>
<dbReference type="PANTHER" id="PTHR43133">
    <property type="entry name" value="RNA POLYMERASE ECF-TYPE SIGMA FACTO"/>
    <property type="match status" value="1"/>
</dbReference>
<dbReference type="NCBIfam" id="TIGR02937">
    <property type="entry name" value="sigma70-ECF"/>
    <property type="match status" value="1"/>
</dbReference>
<keyword evidence="3" id="KW-0805">Transcription regulation</keyword>
<dbReference type="GO" id="GO:0006352">
    <property type="term" value="P:DNA-templated transcription initiation"/>
    <property type="evidence" value="ECO:0007669"/>
    <property type="project" value="InterPro"/>
</dbReference>
<comment type="similarity">
    <text evidence="1">Belongs to the sigma-70 factor family.</text>
</comment>
<dbReference type="SUPFAM" id="SSF46894">
    <property type="entry name" value="C-terminal effector domain of the bipartite response regulators"/>
    <property type="match status" value="1"/>
</dbReference>
<dbReference type="SUPFAM" id="SSF88946">
    <property type="entry name" value="Sigma2 domain of RNA polymerase sigma factors"/>
    <property type="match status" value="1"/>
</dbReference>
<dbReference type="RefSeq" id="WP_160845512.1">
    <property type="nucleotide sequence ID" value="NZ_WVHT01000007.1"/>
</dbReference>
<dbReference type="InterPro" id="IPR016032">
    <property type="entry name" value="Sig_transdc_resp-reg_C-effctor"/>
</dbReference>
<evidence type="ECO:0000313" key="9">
    <source>
        <dbReference type="Proteomes" id="UP000466586"/>
    </source>
</evidence>
<dbReference type="EMBL" id="WVHT01000007">
    <property type="protein sequence ID" value="MXV52339.1"/>
    <property type="molecule type" value="Genomic_DNA"/>
</dbReference>
<dbReference type="InterPro" id="IPR039425">
    <property type="entry name" value="RNA_pol_sigma-70-like"/>
</dbReference>
<name>A0A7K1YE71_9SPHI</name>
<dbReference type="InterPro" id="IPR013325">
    <property type="entry name" value="RNA_pol_sigma_r2"/>
</dbReference>
<keyword evidence="4" id="KW-0731">Sigma factor</keyword>
<dbReference type="GO" id="GO:0003677">
    <property type="term" value="F:DNA binding"/>
    <property type="evidence" value="ECO:0007669"/>
    <property type="project" value="InterPro"/>
</dbReference>
<dbReference type="AlphaFoldDB" id="A0A7K1YE71"/>
<evidence type="ECO:0000256" key="4">
    <source>
        <dbReference type="ARBA" id="ARBA00023082"/>
    </source>
</evidence>
<dbReference type="Pfam" id="PF04542">
    <property type="entry name" value="Sigma70_r2"/>
    <property type="match status" value="1"/>
</dbReference>
<dbReference type="Proteomes" id="UP000466586">
    <property type="component" value="Unassembled WGS sequence"/>
</dbReference>
<dbReference type="InterPro" id="IPR014284">
    <property type="entry name" value="RNA_pol_sigma-70_dom"/>
</dbReference>
<dbReference type="Pfam" id="PF00196">
    <property type="entry name" value="GerE"/>
    <property type="match status" value="1"/>
</dbReference>
<keyword evidence="9" id="KW-1185">Reference proteome</keyword>
<feature type="domain" description="HTH luxR-type" evidence="7">
    <location>
        <begin position="123"/>
        <end position="180"/>
    </location>
</feature>
<dbReference type="InterPro" id="IPR036388">
    <property type="entry name" value="WH-like_DNA-bd_sf"/>
</dbReference>
<dbReference type="InterPro" id="IPR007627">
    <property type="entry name" value="RNA_pol_sigma70_r2"/>
</dbReference>
<evidence type="ECO:0000259" key="7">
    <source>
        <dbReference type="SMART" id="SM00421"/>
    </source>
</evidence>
<evidence type="ECO:0000256" key="6">
    <source>
        <dbReference type="ARBA" id="ARBA00024701"/>
    </source>
</evidence>
<gene>
    <name evidence="8" type="ORF">GS399_15295</name>
</gene>
<protein>
    <recommendedName>
        <fullName evidence="2">RNA polymerase sigma factor SigS</fullName>
    </recommendedName>
</protein>
<comment type="function">
    <text evidence="6">Sigma factors are initiation factors that promote the attachment of RNA polymerase to specific initiation sites and are then released. Sigma-S contributes to the protection against external stress, thus playing a role in cellular fitness and survival.</text>
</comment>
<evidence type="ECO:0000256" key="1">
    <source>
        <dbReference type="ARBA" id="ARBA00007788"/>
    </source>
</evidence>
<dbReference type="Gene3D" id="1.10.1740.10">
    <property type="match status" value="1"/>
</dbReference>
<dbReference type="PANTHER" id="PTHR43133:SF46">
    <property type="entry name" value="RNA POLYMERASE SIGMA-70 FACTOR ECF SUBFAMILY"/>
    <property type="match status" value="1"/>
</dbReference>
<dbReference type="InterPro" id="IPR000792">
    <property type="entry name" value="Tscrpt_reg_LuxR_C"/>
</dbReference>
<reference evidence="8 9" key="1">
    <citation type="submission" date="2019-11" db="EMBL/GenBank/DDBJ databases">
        <title>Pedobacter sp. HMF7647 Genome sequencing and assembly.</title>
        <authorList>
            <person name="Kang H."/>
            <person name="Kim H."/>
            <person name="Joh K."/>
        </authorList>
    </citation>
    <scope>NUCLEOTIDE SEQUENCE [LARGE SCALE GENOMIC DNA]</scope>
    <source>
        <strain evidence="8 9">HMF7647</strain>
    </source>
</reference>
<evidence type="ECO:0000256" key="2">
    <source>
        <dbReference type="ARBA" id="ARBA00021245"/>
    </source>
</evidence>
<accession>A0A7K1YE71</accession>
<dbReference type="GO" id="GO:0016987">
    <property type="term" value="F:sigma factor activity"/>
    <property type="evidence" value="ECO:0007669"/>
    <property type="project" value="UniProtKB-KW"/>
</dbReference>